<name>A0ABR3S0W0_9PLEO</name>
<dbReference type="Proteomes" id="UP001521785">
    <property type="component" value="Unassembled WGS sequence"/>
</dbReference>
<comment type="caution">
    <text evidence="3">The sequence shown here is derived from an EMBL/GenBank/DDBJ whole genome shotgun (WGS) entry which is preliminary data.</text>
</comment>
<feature type="signal peptide" evidence="2">
    <location>
        <begin position="1"/>
        <end position="22"/>
    </location>
</feature>
<evidence type="ECO:0000313" key="3">
    <source>
        <dbReference type="EMBL" id="KAL1610252.1"/>
    </source>
</evidence>
<reference evidence="3 4" key="1">
    <citation type="submission" date="2024-02" db="EMBL/GenBank/DDBJ databases">
        <title>De novo assembly and annotation of 12 fungi associated with fruit tree decline syndrome in Ontario, Canada.</title>
        <authorList>
            <person name="Sulman M."/>
            <person name="Ellouze W."/>
            <person name="Ilyukhin E."/>
        </authorList>
    </citation>
    <scope>NUCLEOTIDE SEQUENCE [LARGE SCALE GENOMIC DNA]</scope>
    <source>
        <strain evidence="3 4">M42-189</strain>
    </source>
</reference>
<feature type="chain" id="PRO_5046932827" evidence="2">
    <location>
        <begin position="23"/>
        <end position="330"/>
    </location>
</feature>
<keyword evidence="2" id="KW-0732">Signal</keyword>
<keyword evidence="4" id="KW-1185">Reference proteome</keyword>
<feature type="compositionally biased region" description="Pro residues" evidence="1">
    <location>
        <begin position="210"/>
        <end position="220"/>
    </location>
</feature>
<evidence type="ECO:0000313" key="4">
    <source>
        <dbReference type="Proteomes" id="UP001521785"/>
    </source>
</evidence>
<protein>
    <submittedName>
        <fullName evidence="3">Uncharacterized protein</fullName>
    </submittedName>
</protein>
<proteinExistence type="predicted"/>
<feature type="region of interest" description="Disordered" evidence="1">
    <location>
        <begin position="201"/>
        <end position="220"/>
    </location>
</feature>
<gene>
    <name evidence="3" type="ORF">SLS60_001917</name>
</gene>
<organism evidence="3 4">
    <name type="scientific">Paraconiothyrium brasiliense</name>
    <dbReference type="NCBI Taxonomy" id="300254"/>
    <lineage>
        <taxon>Eukaryota</taxon>
        <taxon>Fungi</taxon>
        <taxon>Dikarya</taxon>
        <taxon>Ascomycota</taxon>
        <taxon>Pezizomycotina</taxon>
        <taxon>Dothideomycetes</taxon>
        <taxon>Pleosporomycetidae</taxon>
        <taxon>Pleosporales</taxon>
        <taxon>Massarineae</taxon>
        <taxon>Didymosphaeriaceae</taxon>
        <taxon>Paraconiothyrium</taxon>
    </lineage>
</organism>
<accession>A0ABR3S0W0</accession>
<evidence type="ECO:0000256" key="1">
    <source>
        <dbReference type="SAM" id="MobiDB-lite"/>
    </source>
</evidence>
<evidence type="ECO:0000256" key="2">
    <source>
        <dbReference type="SAM" id="SignalP"/>
    </source>
</evidence>
<sequence length="330" mass="37095">MSLFSFLFRILLYLIPIQYVFAANTIIWKNHCHYDLYFWVIPPKTPERDDAFTVVPARGEHVHPMVWHKDGGISLKYRDVPYYTKAPAGILQAEYTMDRNQGKTFYDSSIIDCGRAAGPQDPSYCPFAHGGVNMYIVGERGVGFHCEDAYCRLGGKCDKNTYLVEGGYKDEPSFSCPLGVDIVFETCTDLSVERTWQDGKPAPTTALWQPRPPQVPPPPPAALRPPEHTLKATTTQLATTTEDWATVTKNVSVTVAAQPIWPIRPKTYPVPDGFPDQTVCFDVNCNCYGLWGNEQPGPANCGDLDGVLQCYFFHDCETWYRSTRKGSELE</sequence>
<dbReference type="EMBL" id="JAKJXO020000002">
    <property type="protein sequence ID" value="KAL1610252.1"/>
    <property type="molecule type" value="Genomic_DNA"/>
</dbReference>